<reference evidence="2 3" key="1">
    <citation type="submission" date="2015-01" db="EMBL/GenBank/DDBJ databases">
        <title>Evolution of Trichinella species and genotypes.</title>
        <authorList>
            <person name="Korhonen P.K."/>
            <person name="Edoardo P."/>
            <person name="Giuseppe L.R."/>
            <person name="Gasser R.B."/>
        </authorList>
    </citation>
    <scope>NUCLEOTIDE SEQUENCE [LARGE SCALE GENOMIC DNA]</scope>
    <source>
        <strain evidence="2">ISS417</strain>
    </source>
</reference>
<feature type="signal peptide" evidence="1">
    <location>
        <begin position="1"/>
        <end position="16"/>
    </location>
</feature>
<dbReference type="OrthoDB" id="10478718at2759"/>
<evidence type="ECO:0008006" key="4">
    <source>
        <dbReference type="Google" id="ProtNLM"/>
    </source>
</evidence>
<accession>A0A0V0UFB3</accession>
<sequence>MRILSMVLCIFPSVVGTRYANFVAISRSLLSWTLDAYWAQKMGNLSTAQVNCGSLSSGSFPFPGNSAVAAAVAAPTGSKHGSSNASRSSIDHWLRHASSISFLPQPRPARPTLVMVWSEGTTREEITVHSKRGSPAGTAEREPSKTWRPIVLLASWALVRGVQLVVDRGVIYYGDCQ</sequence>
<protein>
    <recommendedName>
        <fullName evidence="4">Secreted protein</fullName>
    </recommendedName>
</protein>
<name>A0A0V0UFB3_9BILA</name>
<proteinExistence type="predicted"/>
<evidence type="ECO:0000313" key="2">
    <source>
        <dbReference type="EMBL" id="KRX49977.1"/>
    </source>
</evidence>
<keyword evidence="1" id="KW-0732">Signal</keyword>
<keyword evidence="3" id="KW-1185">Reference proteome</keyword>
<dbReference type="AlphaFoldDB" id="A0A0V0UFB3"/>
<evidence type="ECO:0000313" key="3">
    <source>
        <dbReference type="Proteomes" id="UP000055048"/>
    </source>
</evidence>
<organism evidence="2 3">
    <name type="scientific">Trichinella murrelli</name>
    <dbReference type="NCBI Taxonomy" id="144512"/>
    <lineage>
        <taxon>Eukaryota</taxon>
        <taxon>Metazoa</taxon>
        <taxon>Ecdysozoa</taxon>
        <taxon>Nematoda</taxon>
        <taxon>Enoplea</taxon>
        <taxon>Dorylaimia</taxon>
        <taxon>Trichinellida</taxon>
        <taxon>Trichinellidae</taxon>
        <taxon>Trichinella</taxon>
    </lineage>
</organism>
<feature type="chain" id="PRO_5006869980" description="Secreted protein" evidence="1">
    <location>
        <begin position="17"/>
        <end position="177"/>
    </location>
</feature>
<evidence type="ECO:0000256" key="1">
    <source>
        <dbReference type="SAM" id="SignalP"/>
    </source>
</evidence>
<dbReference type="Proteomes" id="UP000055048">
    <property type="component" value="Unassembled WGS sequence"/>
</dbReference>
<gene>
    <name evidence="2" type="ORF">T05_1508</name>
</gene>
<comment type="caution">
    <text evidence="2">The sequence shown here is derived from an EMBL/GenBank/DDBJ whole genome shotgun (WGS) entry which is preliminary data.</text>
</comment>
<dbReference type="EMBL" id="JYDJ01000010">
    <property type="protein sequence ID" value="KRX49977.1"/>
    <property type="molecule type" value="Genomic_DNA"/>
</dbReference>